<evidence type="ECO:0000256" key="5">
    <source>
        <dbReference type="ARBA" id="ARBA00022741"/>
    </source>
</evidence>
<dbReference type="InterPro" id="IPR013815">
    <property type="entry name" value="ATP_grasp_subdomain_1"/>
</dbReference>
<keyword evidence="4" id="KW-0479">Metal-binding</keyword>
<evidence type="ECO:0000256" key="3">
    <source>
        <dbReference type="ARBA" id="ARBA00022598"/>
    </source>
</evidence>
<keyword evidence="6 10" id="KW-0658">Purine biosynthesis</keyword>
<comment type="cofactor">
    <cofactor evidence="1">
        <name>Mn(2+)</name>
        <dbReference type="ChEBI" id="CHEBI:29035"/>
    </cofactor>
</comment>
<comment type="pathway">
    <text evidence="10">Purine metabolism; IMP biosynthesis via de novo pathway; 5-formamido-1-(5-phospho-D-ribosyl)imidazole-4-carboxamide from 5-amino-1-(5-phospho-D-ribosyl)imidazole-4-carboxamide (formate route): step 1/1.</text>
</comment>
<dbReference type="HAMAP" id="MF_01163">
    <property type="entry name" value="IMP_biosynth_PurP"/>
    <property type="match status" value="1"/>
</dbReference>
<dbReference type="GO" id="GO:0016879">
    <property type="term" value="F:ligase activity, forming carbon-nitrogen bonds"/>
    <property type="evidence" value="ECO:0007669"/>
    <property type="project" value="UniProtKB-UniRule"/>
</dbReference>
<comment type="function">
    <text evidence="10">Catalyzes the ATP- and formate-dependent formylation of 5-aminoimidazole-4-carboxamide-1-beta-d-ribofuranosyl 5'-monophosphate (AICAR) to 5-formaminoimidazole-4-carboxamide-1-beta-d-ribofuranosyl 5'-monophosphate (FAICAR) in the absence of folates.</text>
</comment>
<evidence type="ECO:0000256" key="10">
    <source>
        <dbReference type="HAMAP-Rule" id="MF_01163"/>
    </source>
</evidence>
<name>A0A7L4PCF2_9CREN</name>
<evidence type="ECO:0000256" key="1">
    <source>
        <dbReference type="ARBA" id="ARBA00001936"/>
    </source>
</evidence>
<feature type="domain" description="ATP-grasp" evidence="11">
    <location>
        <begin position="107"/>
        <end position="315"/>
    </location>
</feature>
<dbReference type="EC" id="6.3.4.23" evidence="10"/>
<gene>
    <name evidence="10" type="primary">purP</name>
    <name evidence="12" type="ORF">HC235_09345</name>
</gene>
<dbReference type="Proteomes" id="UP000554766">
    <property type="component" value="Unassembled WGS sequence"/>
</dbReference>
<proteinExistence type="inferred from homology"/>
<comment type="similarity">
    <text evidence="10">Belongs to the phosphohexose mutase family.</text>
</comment>
<keyword evidence="5 10" id="KW-0547">Nucleotide-binding</keyword>
<comment type="cofactor">
    <cofactor evidence="2">
        <name>Mg(2+)</name>
        <dbReference type="ChEBI" id="CHEBI:18420"/>
    </cofactor>
</comment>
<keyword evidence="3 10" id="KW-0436">Ligase</keyword>
<dbReference type="PIRSF" id="PIRSF004602">
    <property type="entry name" value="ATPgrasp_PurP"/>
    <property type="match status" value="1"/>
</dbReference>
<dbReference type="InterPro" id="IPR010672">
    <property type="entry name" value="IMP_biosynth_PurP_N"/>
</dbReference>
<dbReference type="RefSeq" id="WP_011901712.1">
    <property type="nucleotide sequence ID" value="NZ_JAAVJF010000004.1"/>
</dbReference>
<dbReference type="Gene3D" id="3.30.1490.20">
    <property type="entry name" value="ATP-grasp fold, A domain"/>
    <property type="match status" value="1"/>
</dbReference>
<dbReference type="OMA" id="CIHYFYS"/>
<dbReference type="EMBL" id="JAAVJF010000004">
    <property type="protein sequence ID" value="NYR16127.1"/>
    <property type="molecule type" value="Genomic_DNA"/>
</dbReference>
<dbReference type="PANTHER" id="PTHR38147:SF2">
    <property type="entry name" value="5-FORMAMINOIMIDAZOLE-4-CARBOXAMIDE-1-(BETA)-D-RIBOFURANOSYL 5'-MONOPHOSPHATE SYNTHETASE"/>
    <property type="match status" value="1"/>
</dbReference>
<sequence length="335" mass="37962">MSQILKRYDLDKLAVATIASHTALQILRGAKKYGFRTIAIAKNEDIAQFYKQFFFIDEVWTGDFSNFRKTAERLVAENALLIPHGSYVEYVGWRQALEAPVPTLGCRELLRWEADQYKKMALLEEAGIPIPRVYRSPTEVDGPVIVKFFGAKGGRGYFVAKGREELEARLKALGEEYIIQEYLFGVPAYYHYFASPVYSRIEVFGADIRYESNVDGRTFGWAEPTFVVVGNLSLVLRESLLPIIHKYGVQFAKAVEKRVGCRLAGPYCLESIIKDDMSIVVFEFSGRIVAGTNIYMGYGSPYSVLYFDKPMDMGERIAHEIREAAKAGKLDQLFT</sequence>
<comment type="catalytic activity">
    <reaction evidence="10">
        <text>5-amino-1-(5-phospho-beta-D-ribosyl)imidazole-4-carboxamide + formate + ATP = 5-formamido-1-(5-phospho-D-ribosyl)imidazole-4-carboxamide + ADP + phosphate</text>
        <dbReference type="Rhea" id="RHEA:24836"/>
        <dbReference type="ChEBI" id="CHEBI:15740"/>
        <dbReference type="ChEBI" id="CHEBI:30616"/>
        <dbReference type="ChEBI" id="CHEBI:43474"/>
        <dbReference type="ChEBI" id="CHEBI:58467"/>
        <dbReference type="ChEBI" id="CHEBI:58475"/>
        <dbReference type="ChEBI" id="CHEBI:456216"/>
        <dbReference type="EC" id="6.3.4.23"/>
    </reaction>
</comment>
<dbReference type="GO" id="GO:0006189">
    <property type="term" value="P:'de novo' IMP biosynthetic process"/>
    <property type="evidence" value="ECO:0007669"/>
    <property type="project" value="UniProtKB-UniRule"/>
</dbReference>
<feature type="binding site" evidence="10">
    <location>
        <position position="231"/>
    </location>
    <ligand>
        <name>5-amino-1-(5-phospho-beta-D-ribosyl)imidazole-4-carboxamide</name>
        <dbReference type="ChEBI" id="CHEBI:58475"/>
    </ligand>
</feature>
<dbReference type="Pfam" id="PF06973">
    <property type="entry name" value="DUF1297"/>
    <property type="match status" value="1"/>
</dbReference>
<dbReference type="Pfam" id="PF06849">
    <property type="entry name" value="DUF1246"/>
    <property type="match status" value="1"/>
</dbReference>
<dbReference type="AlphaFoldDB" id="A0A7L4PCF2"/>
<reference evidence="12 13" key="1">
    <citation type="journal article" date="2020" name="Nat. Commun.">
        <title>The structures of two archaeal type IV pili illuminate evolutionary relationships.</title>
        <authorList>
            <person name="Wang F."/>
            <person name="Baquero D.P."/>
            <person name="Su Z."/>
            <person name="Beltran L.C."/>
            <person name="Prangishvili D."/>
            <person name="Krupovic M."/>
            <person name="Egelman E.H."/>
        </authorList>
    </citation>
    <scope>NUCLEOTIDE SEQUENCE [LARGE SCALE GENOMIC DNA]</scope>
    <source>
        <strain evidence="12 13">2GA</strain>
    </source>
</reference>
<dbReference type="InterPro" id="IPR011761">
    <property type="entry name" value="ATP-grasp"/>
</dbReference>
<dbReference type="SMR" id="A0A7L4PCF2"/>
<dbReference type="PANTHER" id="PTHR38147">
    <property type="entry name" value="5-FORMAMINOIMIDAZOLE-4-CARBOXAMIDE-1-(BETA)-D-RIBOFURANOSYL 5'-MONOPHOSPHATE SYNTHETASE-RELATED"/>
    <property type="match status" value="1"/>
</dbReference>
<keyword evidence="8" id="KW-0460">Magnesium</keyword>
<evidence type="ECO:0000256" key="7">
    <source>
        <dbReference type="ARBA" id="ARBA00022840"/>
    </source>
</evidence>
<evidence type="ECO:0000256" key="8">
    <source>
        <dbReference type="ARBA" id="ARBA00022842"/>
    </source>
</evidence>
<dbReference type="SUPFAM" id="SSF52440">
    <property type="entry name" value="PreATP-grasp domain"/>
    <property type="match status" value="1"/>
</dbReference>
<feature type="binding site" evidence="10">
    <location>
        <position position="211"/>
    </location>
    <ligand>
        <name>ATP</name>
        <dbReference type="ChEBI" id="CHEBI:30616"/>
    </ligand>
</feature>
<dbReference type="InterPro" id="IPR009720">
    <property type="entry name" value="IMP_biosynth_PurP_C"/>
</dbReference>
<comment type="caution">
    <text evidence="12">The sequence shown here is derived from an EMBL/GenBank/DDBJ whole genome shotgun (WGS) entry which is preliminary data.</text>
</comment>
<evidence type="ECO:0000256" key="4">
    <source>
        <dbReference type="ARBA" id="ARBA00022723"/>
    </source>
</evidence>
<accession>A0A7L4PCF2</accession>
<evidence type="ECO:0000256" key="6">
    <source>
        <dbReference type="ARBA" id="ARBA00022755"/>
    </source>
</evidence>
<feature type="binding site" evidence="10">
    <location>
        <position position="21"/>
    </location>
    <ligand>
        <name>5-amino-1-(5-phospho-beta-D-ribosyl)imidazole-4-carboxamide</name>
        <dbReference type="ChEBI" id="CHEBI:58475"/>
    </ligand>
</feature>
<dbReference type="GeneID" id="5056179"/>
<keyword evidence="7 10" id="KW-0067">ATP-binding</keyword>
<keyword evidence="9" id="KW-0464">Manganese</keyword>
<evidence type="ECO:0000259" key="11">
    <source>
        <dbReference type="PROSITE" id="PS50975"/>
    </source>
</evidence>
<evidence type="ECO:0000256" key="9">
    <source>
        <dbReference type="ARBA" id="ARBA00023211"/>
    </source>
</evidence>
<evidence type="ECO:0000313" key="13">
    <source>
        <dbReference type="Proteomes" id="UP000554766"/>
    </source>
</evidence>
<dbReference type="GO" id="GO:0000287">
    <property type="term" value="F:magnesium ion binding"/>
    <property type="evidence" value="ECO:0007669"/>
    <property type="project" value="InterPro"/>
</dbReference>
<dbReference type="GO" id="GO:0005524">
    <property type="term" value="F:ATP binding"/>
    <property type="evidence" value="ECO:0007669"/>
    <property type="project" value="UniProtKB-UniRule"/>
</dbReference>
<dbReference type="InterPro" id="IPR016185">
    <property type="entry name" value="PreATP-grasp_dom_sf"/>
</dbReference>
<dbReference type="Gene3D" id="3.40.50.20">
    <property type="match status" value="1"/>
</dbReference>
<dbReference type="Gene3D" id="3.30.470.20">
    <property type="entry name" value="ATP-grasp fold, B domain"/>
    <property type="match status" value="1"/>
</dbReference>
<dbReference type="PROSITE" id="PS50975">
    <property type="entry name" value="ATP_GRASP"/>
    <property type="match status" value="1"/>
</dbReference>
<evidence type="ECO:0000256" key="2">
    <source>
        <dbReference type="ARBA" id="ARBA00001946"/>
    </source>
</evidence>
<evidence type="ECO:0000313" key="12">
    <source>
        <dbReference type="EMBL" id="NYR16127.1"/>
    </source>
</evidence>
<dbReference type="UniPathway" id="UPA00074">
    <property type="reaction ID" value="UER00134"/>
</dbReference>
<dbReference type="SUPFAM" id="SSF56059">
    <property type="entry name" value="Glutathione synthetase ATP-binding domain-like"/>
    <property type="match status" value="1"/>
</dbReference>
<dbReference type="InterPro" id="IPR023656">
    <property type="entry name" value="IMP_biosynth_PurP"/>
</dbReference>
<keyword evidence="13" id="KW-1185">Reference proteome</keyword>
<organism evidence="12 13">
    <name type="scientific">Pyrobaculum arsenaticum</name>
    <dbReference type="NCBI Taxonomy" id="121277"/>
    <lineage>
        <taxon>Archaea</taxon>
        <taxon>Thermoproteota</taxon>
        <taxon>Thermoprotei</taxon>
        <taxon>Thermoproteales</taxon>
        <taxon>Thermoproteaceae</taxon>
        <taxon>Pyrobaculum</taxon>
    </lineage>
</organism>
<feature type="binding site" evidence="10">
    <location>
        <position position="86"/>
    </location>
    <ligand>
        <name>5-amino-1-(5-phospho-beta-D-ribosyl)imidazole-4-carboxamide</name>
        <dbReference type="ChEBI" id="CHEBI:58475"/>
    </ligand>
</feature>
<protein>
    <recommendedName>
        <fullName evidence="10">5-formaminoimidazole-4-carboxamide-1-(beta)-D-ribofuranosyl 5'-monophosphate synthetase</fullName>
        <ecNumber evidence="10">6.3.4.23</ecNumber>
    </recommendedName>
    <alternativeName>
        <fullName evidence="10">5-aminoimidazole-4-carboxamide-1-beta-D-ribofuranosyl 5'-monophosphate--formate ligase</fullName>
    </alternativeName>
</protein>